<feature type="compositionally biased region" description="Basic and acidic residues" evidence="1">
    <location>
        <begin position="38"/>
        <end position="54"/>
    </location>
</feature>
<name>A0A7S1R6F1_NEODS</name>
<evidence type="ECO:0000256" key="1">
    <source>
        <dbReference type="SAM" id="MobiDB-lite"/>
    </source>
</evidence>
<feature type="region of interest" description="Disordered" evidence="1">
    <location>
        <begin position="110"/>
        <end position="136"/>
    </location>
</feature>
<dbReference type="EMBL" id="HBGF01054265">
    <property type="protein sequence ID" value="CAD9157533.1"/>
    <property type="molecule type" value="Transcribed_RNA"/>
</dbReference>
<organism evidence="2">
    <name type="scientific">Neobodo designis</name>
    <name type="common">Flagellated protozoan</name>
    <name type="synonym">Bodo designis</name>
    <dbReference type="NCBI Taxonomy" id="312471"/>
    <lineage>
        <taxon>Eukaryota</taxon>
        <taxon>Discoba</taxon>
        <taxon>Euglenozoa</taxon>
        <taxon>Kinetoplastea</taxon>
        <taxon>Metakinetoplastina</taxon>
        <taxon>Neobodonida</taxon>
        <taxon>Neobodo</taxon>
    </lineage>
</organism>
<accession>A0A7S1R6F1</accession>
<feature type="region of interest" description="Disordered" evidence="1">
    <location>
        <begin position="35"/>
        <end position="54"/>
    </location>
</feature>
<protein>
    <submittedName>
        <fullName evidence="2">Uncharacterized protein</fullName>
    </submittedName>
</protein>
<evidence type="ECO:0000313" key="2">
    <source>
        <dbReference type="EMBL" id="CAD9157533.1"/>
    </source>
</evidence>
<feature type="region of interest" description="Disordered" evidence="1">
    <location>
        <begin position="1"/>
        <end position="21"/>
    </location>
</feature>
<dbReference type="AlphaFoldDB" id="A0A7S1R6F1"/>
<feature type="compositionally biased region" description="Polar residues" evidence="1">
    <location>
        <begin position="112"/>
        <end position="122"/>
    </location>
</feature>
<sequence>MSTPSESVAPSGHWDPRADPRELRERLREMEELLEQLNGKREPTPKIPRSKEQQERVRAKLYQDEHGFWHDLDGFASRETVEAAGIVWWTELPEVKERGLAGLSRRAMRTLASPTDSASTNAAGAEDPSSRSTAQR</sequence>
<gene>
    <name evidence="2" type="ORF">NDES1114_LOCUS36301</name>
</gene>
<proteinExistence type="predicted"/>
<reference evidence="2" key="1">
    <citation type="submission" date="2021-01" db="EMBL/GenBank/DDBJ databases">
        <authorList>
            <person name="Corre E."/>
            <person name="Pelletier E."/>
            <person name="Niang G."/>
            <person name="Scheremetjew M."/>
            <person name="Finn R."/>
            <person name="Kale V."/>
            <person name="Holt S."/>
            <person name="Cochrane G."/>
            <person name="Meng A."/>
            <person name="Brown T."/>
            <person name="Cohen L."/>
        </authorList>
    </citation>
    <scope>NUCLEOTIDE SEQUENCE</scope>
    <source>
        <strain evidence="2">CCAP 1951/1</strain>
    </source>
</reference>